<feature type="region of interest" description="Disordered" evidence="8">
    <location>
        <begin position="811"/>
        <end position="830"/>
    </location>
</feature>
<keyword evidence="6" id="KW-0143">Chaperone</keyword>
<keyword evidence="2" id="KW-0597">Phosphoprotein</keyword>
<comment type="caution">
    <text evidence="9">The sequence shown here is derived from an EMBL/GenBank/DDBJ whole genome shotgun (WGS) entry which is preliminary data.</text>
</comment>
<evidence type="ECO:0000256" key="8">
    <source>
        <dbReference type="SAM" id="MobiDB-lite"/>
    </source>
</evidence>
<gene>
    <name evidence="9" type="ORF">FXN61_39420</name>
</gene>
<evidence type="ECO:0000256" key="4">
    <source>
        <dbReference type="ARBA" id="ARBA00022840"/>
    </source>
</evidence>
<keyword evidence="7" id="KW-0175">Coiled coil</keyword>
<dbReference type="Gene3D" id="2.60.34.10">
    <property type="entry name" value="Substrate Binding Domain Of DNAk, Chain A, domain 1"/>
    <property type="match status" value="1"/>
</dbReference>
<dbReference type="Proteomes" id="UP001515943">
    <property type="component" value="Unassembled WGS sequence"/>
</dbReference>
<dbReference type="EMBL" id="VSRL01000254">
    <property type="protein sequence ID" value="NKE62484.1"/>
    <property type="molecule type" value="Genomic_DNA"/>
</dbReference>
<keyword evidence="3" id="KW-0547">Nucleotide-binding</keyword>
<keyword evidence="4" id="KW-0067">ATP-binding</keyword>
<reference evidence="9 10" key="1">
    <citation type="submission" date="2019-08" db="EMBL/GenBank/DDBJ databases">
        <title>Lentzea from Indian Himalayas.</title>
        <authorList>
            <person name="Mandal S."/>
            <person name="Mallick Gupta A."/>
            <person name="Maiti P.K."/>
            <person name="Sarkar J."/>
            <person name="Mandal S."/>
        </authorList>
    </citation>
    <scope>NUCLEOTIDE SEQUENCE [LARGE SCALE GENOMIC DNA]</scope>
    <source>
        <strain evidence="9 10">PSKA42</strain>
    </source>
</reference>
<dbReference type="InterPro" id="IPR029047">
    <property type="entry name" value="HSP70_peptide-bd_sf"/>
</dbReference>
<proteinExistence type="inferred from homology"/>
<dbReference type="RefSeq" id="WP_167979116.1">
    <property type="nucleotide sequence ID" value="NZ_VSRL01000254.1"/>
</dbReference>
<dbReference type="CDD" id="cd24029">
    <property type="entry name" value="ASKHA_NBD_HSP70_DnaK_HscA_HscC"/>
    <property type="match status" value="1"/>
</dbReference>
<dbReference type="PRINTS" id="PR00301">
    <property type="entry name" value="HEATSHOCK70"/>
</dbReference>
<evidence type="ECO:0000256" key="5">
    <source>
        <dbReference type="ARBA" id="ARBA00023016"/>
    </source>
</evidence>
<evidence type="ECO:0000313" key="9">
    <source>
        <dbReference type="EMBL" id="NKE62484.1"/>
    </source>
</evidence>
<dbReference type="InterPro" id="IPR013126">
    <property type="entry name" value="Hsp_70_fam"/>
</dbReference>
<evidence type="ECO:0000256" key="1">
    <source>
        <dbReference type="ARBA" id="ARBA00007381"/>
    </source>
</evidence>
<dbReference type="PANTHER" id="PTHR19375">
    <property type="entry name" value="HEAT SHOCK PROTEIN 70KDA"/>
    <property type="match status" value="1"/>
</dbReference>
<feature type="coiled-coil region" evidence="7">
    <location>
        <begin position="666"/>
        <end position="709"/>
    </location>
</feature>
<dbReference type="InterPro" id="IPR018181">
    <property type="entry name" value="Heat_shock_70_CS"/>
</dbReference>
<organism evidence="9 10">
    <name type="scientific">Lentzea indica</name>
    <dbReference type="NCBI Taxonomy" id="2604800"/>
    <lineage>
        <taxon>Bacteria</taxon>
        <taxon>Bacillati</taxon>
        <taxon>Actinomycetota</taxon>
        <taxon>Actinomycetes</taxon>
        <taxon>Pseudonocardiales</taxon>
        <taxon>Pseudonocardiaceae</taxon>
        <taxon>Lentzea</taxon>
    </lineage>
</organism>
<dbReference type="InterPro" id="IPR043129">
    <property type="entry name" value="ATPase_NBD"/>
</dbReference>
<comment type="similarity">
    <text evidence="1">Belongs to the heat shock protein 70 family.</text>
</comment>
<evidence type="ECO:0000313" key="10">
    <source>
        <dbReference type="Proteomes" id="UP001515943"/>
    </source>
</evidence>
<evidence type="ECO:0000256" key="7">
    <source>
        <dbReference type="SAM" id="Coils"/>
    </source>
</evidence>
<keyword evidence="5" id="KW-0346">Stress response</keyword>
<dbReference type="SUPFAM" id="SSF53067">
    <property type="entry name" value="Actin-like ATPase domain"/>
    <property type="match status" value="2"/>
</dbReference>
<dbReference type="Pfam" id="PF00012">
    <property type="entry name" value="HSP70"/>
    <property type="match status" value="1"/>
</dbReference>
<dbReference type="Gene3D" id="3.90.640.10">
    <property type="entry name" value="Actin, Chain A, domain 4"/>
    <property type="match status" value="1"/>
</dbReference>
<keyword evidence="10" id="KW-1185">Reference proteome</keyword>
<sequence>MRDTIDFGIDLGTTNSAIAVVRDGSASVIKNNENWDFTPSAVWIPKQGVTYVGRRARDFVAADPANAHAEFKQEMGLDGAARFFRDAGIPLTPQQLSAEVLKSLRADAQHALGEPPQAAVITVPAAFRLHQNNATGEAAALAGFGNCPLVQEPTAAAFAFGFQNESTDACWMVFDFGGGTFDSALVTTHEGELRVLDHAGDPHLGGKLIDWAIVERLLVPAVEAELGLRDLRRDNPVWQRTFGVLKAAAEDAKIELSRTTSTNLMIELDVGGGDRRMFEHTLRRDDIDRLAEPFYLRAINLCREALTKAGLGPADVDKLLLVGGTTLSPTLRERLADPVEGLGIELDHSQDPTTVVARGAAVFASTVPLDRPKARPVEGEFSVDLRYPRNTSLTLVPVQGRFESTTAQDWTRLHVVLDNQNGMPPFRTPQVSLDAQGTFVTEVRVDERATSTFDVLLVDHNGMRRKVNPATVSITHVLNELGGQVLTNSLGLSEADGTFTPILHKGARLPAMARSTFYTTIALHRTDSDAVIRIPLVEGERARADRNLRIGLIEIRPKDVRIDLPGDSEVEITIEVDESRRVTVVADVPLVDEQFEAEIDLSRVQPPVAADLERELREVHGRLAALRDNRRVSAVARRKLDRLEGEQVLDTARDEVRAAATDPGSAAAADHRLRDIQAVLDEIEEEDQLNSLLAELDDEIRQCKDLLDRKGAADDLLELADIERRAADVRRNPDSATVDELIGRAVHLSTSVMRRDETFDIALFHHFRENMARLSQPMRARALITEGNMAIAQQNWRLLPEINHELRKLWPVGEPERSPGGVRSQNGRQR</sequence>
<dbReference type="PROSITE" id="PS00297">
    <property type="entry name" value="HSP70_1"/>
    <property type="match status" value="1"/>
</dbReference>
<accession>A0ABX1FTW5</accession>
<evidence type="ECO:0000256" key="6">
    <source>
        <dbReference type="ARBA" id="ARBA00023186"/>
    </source>
</evidence>
<dbReference type="Gene3D" id="3.30.420.40">
    <property type="match status" value="2"/>
</dbReference>
<evidence type="ECO:0000256" key="2">
    <source>
        <dbReference type="ARBA" id="ARBA00022553"/>
    </source>
</evidence>
<protein>
    <submittedName>
        <fullName evidence="9">Hsp70 family protein</fullName>
    </submittedName>
</protein>
<dbReference type="SUPFAM" id="SSF100920">
    <property type="entry name" value="Heat shock protein 70kD (HSP70), peptide-binding domain"/>
    <property type="match status" value="1"/>
</dbReference>
<evidence type="ECO:0000256" key="3">
    <source>
        <dbReference type="ARBA" id="ARBA00022741"/>
    </source>
</evidence>
<name>A0ABX1FTW5_9PSEU</name>